<evidence type="ECO:0000313" key="1">
    <source>
        <dbReference type="EMBL" id="VAX03594.1"/>
    </source>
</evidence>
<gene>
    <name evidence="1" type="ORF">MNBD_ALPHA03-1526</name>
</gene>
<protein>
    <recommendedName>
        <fullName evidence="2">DUF1192 domain-containing protein</fullName>
    </recommendedName>
</protein>
<evidence type="ECO:0008006" key="2">
    <source>
        <dbReference type="Google" id="ProtNLM"/>
    </source>
</evidence>
<dbReference type="Pfam" id="PF06698">
    <property type="entry name" value="DUF1192"/>
    <property type="match status" value="1"/>
</dbReference>
<dbReference type="AlphaFoldDB" id="A0A3B1AUW2"/>
<accession>A0A3B1AUW2</accession>
<proteinExistence type="predicted"/>
<organism evidence="1">
    <name type="scientific">hydrothermal vent metagenome</name>
    <dbReference type="NCBI Taxonomy" id="652676"/>
    <lineage>
        <taxon>unclassified sequences</taxon>
        <taxon>metagenomes</taxon>
        <taxon>ecological metagenomes</taxon>
    </lineage>
</organism>
<dbReference type="EMBL" id="UOFW01000055">
    <property type="protein sequence ID" value="VAX03594.1"/>
    <property type="molecule type" value="Genomic_DNA"/>
</dbReference>
<dbReference type="InterPro" id="IPR009579">
    <property type="entry name" value="DUF1192"/>
</dbReference>
<name>A0A3B1AUW2_9ZZZZ</name>
<sequence>MSFSDFDDELERLKDSPIAPLIKEDLAVHSVEMLNLRLRALKSEIRRTDKAIESKGDAKNSAESFFK</sequence>
<reference evidence="1" key="1">
    <citation type="submission" date="2018-06" db="EMBL/GenBank/DDBJ databases">
        <authorList>
            <person name="Zhirakovskaya E."/>
        </authorList>
    </citation>
    <scope>NUCLEOTIDE SEQUENCE</scope>
</reference>